<keyword evidence="7" id="KW-0472">Membrane</keyword>
<evidence type="ECO:0000256" key="1">
    <source>
        <dbReference type="ARBA" id="ARBA00005791"/>
    </source>
</evidence>
<evidence type="ECO:0000256" key="6">
    <source>
        <dbReference type="SAM" id="MobiDB-lite"/>
    </source>
</evidence>
<protein>
    <recommendedName>
        <fullName evidence="8">Thioredoxin domain-containing protein</fullName>
    </recommendedName>
</protein>
<keyword evidence="5" id="KW-0676">Redox-active center</keyword>
<feature type="domain" description="Thioredoxin" evidence="8">
    <location>
        <begin position="60"/>
        <end position="222"/>
    </location>
</feature>
<gene>
    <name evidence="9" type="ORF">COV23_00105</name>
</gene>
<keyword evidence="7" id="KW-1133">Transmembrane helix</keyword>
<keyword evidence="3" id="KW-0560">Oxidoreductase</keyword>
<evidence type="ECO:0000259" key="8">
    <source>
        <dbReference type="PROSITE" id="PS51352"/>
    </source>
</evidence>
<dbReference type="SUPFAM" id="SSF52833">
    <property type="entry name" value="Thioredoxin-like"/>
    <property type="match status" value="1"/>
</dbReference>
<name>A0A2H0RD36_9BACT</name>
<reference evidence="9 10" key="1">
    <citation type="submission" date="2017-09" db="EMBL/GenBank/DDBJ databases">
        <title>Depth-based differentiation of microbial function through sediment-hosted aquifers and enrichment of novel symbionts in the deep terrestrial subsurface.</title>
        <authorList>
            <person name="Probst A.J."/>
            <person name="Ladd B."/>
            <person name="Jarett J.K."/>
            <person name="Geller-Mcgrath D.E."/>
            <person name="Sieber C.M."/>
            <person name="Emerson J.B."/>
            <person name="Anantharaman K."/>
            <person name="Thomas B.C."/>
            <person name="Malmstrom R."/>
            <person name="Stieglmeier M."/>
            <person name="Klingl A."/>
            <person name="Woyke T."/>
            <person name="Ryan C.M."/>
            <person name="Banfield J.F."/>
        </authorList>
    </citation>
    <scope>NUCLEOTIDE SEQUENCE [LARGE SCALE GENOMIC DNA]</scope>
    <source>
        <strain evidence="9">CG10_big_fil_rev_8_21_14_0_10_31_9</strain>
    </source>
</reference>
<keyword evidence="4" id="KW-1015">Disulfide bond</keyword>
<feature type="region of interest" description="Disordered" evidence="6">
    <location>
        <begin position="50"/>
        <end position="71"/>
    </location>
</feature>
<dbReference type="CDD" id="cd02972">
    <property type="entry name" value="DsbA_family"/>
    <property type="match status" value="1"/>
</dbReference>
<evidence type="ECO:0000256" key="4">
    <source>
        <dbReference type="ARBA" id="ARBA00023157"/>
    </source>
</evidence>
<dbReference type="InterPro" id="IPR012336">
    <property type="entry name" value="Thioredoxin-like_fold"/>
</dbReference>
<dbReference type="PANTHER" id="PTHR13887">
    <property type="entry name" value="GLUTATHIONE S-TRANSFERASE KAPPA"/>
    <property type="match status" value="1"/>
</dbReference>
<dbReference type="Proteomes" id="UP000231602">
    <property type="component" value="Unassembled WGS sequence"/>
</dbReference>
<proteinExistence type="inferred from homology"/>
<comment type="caution">
    <text evidence="9">The sequence shown here is derived from an EMBL/GenBank/DDBJ whole genome shotgun (WGS) entry which is preliminary data.</text>
</comment>
<keyword evidence="7" id="KW-0812">Transmembrane</keyword>
<evidence type="ECO:0000313" key="9">
    <source>
        <dbReference type="EMBL" id="PIR44383.1"/>
    </source>
</evidence>
<dbReference type="Pfam" id="PF13462">
    <property type="entry name" value="Thioredoxin_4"/>
    <property type="match status" value="1"/>
</dbReference>
<dbReference type="EMBL" id="PCXV01000005">
    <property type="protein sequence ID" value="PIR44383.1"/>
    <property type="molecule type" value="Genomic_DNA"/>
</dbReference>
<sequence>MDERNTNSPISEKQNSNWLLPASILVAGIIIAVAVIYSTGAKNINTQEQNQNEANNGNQNQQQAGMPSINSTDVVLGDNNAPITIIEFGDYQCPFCAKFWKEIEFSLIKNYIDTGKVKFVFKPVAIVDSIVGKGTESKDSVNAVKCASEQGKFWQFHDALFEIEFNELNTVSTGSEGNGNLNITLFNKIATNLGMNVKDFTSCYNSGRHKDDDQKYMQEAQEALPNGVGTPAVFLNGKKVEFSMNSKREFDFTAFSAVIDKVLEKK</sequence>
<organism evidence="9 10">
    <name type="scientific">Candidatus Wolfebacteria bacterium CG10_big_fil_rev_8_21_14_0_10_31_9</name>
    <dbReference type="NCBI Taxonomy" id="1975070"/>
    <lineage>
        <taxon>Bacteria</taxon>
        <taxon>Candidatus Wolfeibacteriota</taxon>
    </lineage>
</organism>
<evidence type="ECO:0000256" key="5">
    <source>
        <dbReference type="ARBA" id="ARBA00023284"/>
    </source>
</evidence>
<dbReference type="PANTHER" id="PTHR13887:SF14">
    <property type="entry name" value="DISULFIDE BOND FORMATION PROTEIN D"/>
    <property type="match status" value="1"/>
</dbReference>
<evidence type="ECO:0000256" key="2">
    <source>
        <dbReference type="ARBA" id="ARBA00022729"/>
    </source>
</evidence>
<evidence type="ECO:0000313" key="10">
    <source>
        <dbReference type="Proteomes" id="UP000231602"/>
    </source>
</evidence>
<dbReference type="AlphaFoldDB" id="A0A2H0RD36"/>
<evidence type="ECO:0000256" key="7">
    <source>
        <dbReference type="SAM" id="Phobius"/>
    </source>
</evidence>
<comment type="similarity">
    <text evidence="1">Belongs to the thioredoxin family. DsbA subfamily.</text>
</comment>
<dbReference type="InterPro" id="IPR013766">
    <property type="entry name" value="Thioredoxin_domain"/>
</dbReference>
<feature type="compositionally biased region" description="Low complexity" evidence="6">
    <location>
        <begin position="50"/>
        <end position="65"/>
    </location>
</feature>
<dbReference type="PROSITE" id="PS51352">
    <property type="entry name" value="THIOREDOXIN_2"/>
    <property type="match status" value="1"/>
</dbReference>
<evidence type="ECO:0000256" key="3">
    <source>
        <dbReference type="ARBA" id="ARBA00023002"/>
    </source>
</evidence>
<keyword evidence="2" id="KW-0732">Signal</keyword>
<dbReference type="GO" id="GO:0016491">
    <property type="term" value="F:oxidoreductase activity"/>
    <property type="evidence" value="ECO:0007669"/>
    <property type="project" value="UniProtKB-KW"/>
</dbReference>
<feature type="transmembrane region" description="Helical" evidence="7">
    <location>
        <begin position="18"/>
        <end position="37"/>
    </location>
</feature>
<dbReference type="Gene3D" id="3.40.30.10">
    <property type="entry name" value="Glutaredoxin"/>
    <property type="match status" value="1"/>
</dbReference>
<dbReference type="InterPro" id="IPR036249">
    <property type="entry name" value="Thioredoxin-like_sf"/>
</dbReference>
<accession>A0A2H0RD36</accession>